<reference evidence="4" key="1">
    <citation type="submission" date="2019-09" db="EMBL/GenBank/DDBJ databases">
        <title>Draft genome information of white flower Hibiscus syriacus.</title>
        <authorList>
            <person name="Kim Y.-M."/>
        </authorList>
    </citation>
    <scope>NUCLEOTIDE SEQUENCE [LARGE SCALE GENOMIC DNA]</scope>
    <source>
        <strain evidence="4">YM2019G1</strain>
    </source>
</reference>
<dbReference type="GO" id="GO:0080044">
    <property type="term" value="F:quercetin 7-O-glucosyltransferase activity"/>
    <property type="evidence" value="ECO:0007669"/>
    <property type="project" value="TreeGrafter"/>
</dbReference>
<comment type="similarity">
    <text evidence="1">Belongs to the UDP-glycosyltransferase family.</text>
</comment>
<evidence type="ECO:0000256" key="3">
    <source>
        <dbReference type="SAM" id="MobiDB-lite"/>
    </source>
</evidence>
<dbReference type="Gene3D" id="3.40.50.2000">
    <property type="entry name" value="Glycogen Phosphorylase B"/>
    <property type="match status" value="3"/>
</dbReference>
<gene>
    <name evidence="4" type="ORF">F3Y22_tig00110216pilonHSYRG00036</name>
</gene>
<evidence type="ECO:0000256" key="1">
    <source>
        <dbReference type="ARBA" id="ARBA00009995"/>
    </source>
</evidence>
<dbReference type="Proteomes" id="UP000436088">
    <property type="component" value="Unassembled WGS sequence"/>
</dbReference>
<organism evidence="4 5">
    <name type="scientific">Hibiscus syriacus</name>
    <name type="common">Rose of Sharon</name>
    <dbReference type="NCBI Taxonomy" id="106335"/>
    <lineage>
        <taxon>Eukaryota</taxon>
        <taxon>Viridiplantae</taxon>
        <taxon>Streptophyta</taxon>
        <taxon>Embryophyta</taxon>
        <taxon>Tracheophyta</taxon>
        <taxon>Spermatophyta</taxon>
        <taxon>Magnoliopsida</taxon>
        <taxon>eudicotyledons</taxon>
        <taxon>Gunneridae</taxon>
        <taxon>Pentapetalae</taxon>
        <taxon>rosids</taxon>
        <taxon>malvids</taxon>
        <taxon>Malvales</taxon>
        <taxon>Malvaceae</taxon>
        <taxon>Malvoideae</taxon>
        <taxon>Hibiscus</taxon>
    </lineage>
</organism>
<sequence>MLQFAKRLASKASSHCHNRLPFQVLVSDASIDLQTVSNGFNYSAITGLLAAVYLQTFWGLIQLPLPLNSTVSIPGFPPLQVSELPSFISDYGSSPAWFDVIVIQFSNVDGADWVFFNTFYELEKEVLDWMSSLEELHEWPDGKPKGSVLYVSFGSLESLEVEQMEELAWGLKWQTATSCGSGLIQLPLPLNSTVSIPGFPPLQVSELPSFISDYGSSPAWFDVIVIQFSNVDGADWVFFNTFYELEKEVLDWMSSFWKVWAIGPTVPSMYLDERLDSDVAYGVNLFKPELHELARWQAEGLGPVRKQQKRPNFQAISMRRLGRKALCIEPRSPGAGDAAVDQSDHDAKQGGCMGMGLRLAEMRKISDKRDDRAVLKEPVKGENAREVKENR</sequence>
<dbReference type="PANTHER" id="PTHR11926:SF1509">
    <property type="entry name" value="UDP-GLYCOSYLTRANSFERASE 74G1-LIKE"/>
    <property type="match status" value="1"/>
</dbReference>
<name>A0A6A3B7B1_HIBSY</name>
<dbReference type="EMBL" id="VEPZ02000881">
    <property type="protein sequence ID" value="KAE8713104.1"/>
    <property type="molecule type" value="Genomic_DNA"/>
</dbReference>
<proteinExistence type="inferred from homology"/>
<evidence type="ECO:0000256" key="2">
    <source>
        <dbReference type="ARBA" id="ARBA00022676"/>
    </source>
</evidence>
<evidence type="ECO:0000313" key="4">
    <source>
        <dbReference type="EMBL" id="KAE8713104.1"/>
    </source>
</evidence>
<comment type="caution">
    <text evidence="4">The sequence shown here is derived from an EMBL/GenBank/DDBJ whole genome shotgun (WGS) entry which is preliminary data.</text>
</comment>
<feature type="region of interest" description="Disordered" evidence="3">
    <location>
        <begin position="367"/>
        <end position="391"/>
    </location>
</feature>
<keyword evidence="5" id="KW-1185">Reference proteome</keyword>
<keyword evidence="2" id="KW-0328">Glycosyltransferase</keyword>
<dbReference type="SUPFAM" id="SSF53756">
    <property type="entry name" value="UDP-Glycosyltransferase/glycogen phosphorylase"/>
    <property type="match status" value="2"/>
</dbReference>
<evidence type="ECO:0000313" key="5">
    <source>
        <dbReference type="Proteomes" id="UP000436088"/>
    </source>
</evidence>
<dbReference type="AlphaFoldDB" id="A0A6A3B7B1"/>
<dbReference type="PANTHER" id="PTHR11926">
    <property type="entry name" value="GLUCOSYL/GLUCURONOSYL TRANSFERASES"/>
    <property type="match status" value="1"/>
</dbReference>
<protein>
    <submittedName>
        <fullName evidence="4">Uncharacterized protein</fullName>
    </submittedName>
</protein>
<keyword evidence="2" id="KW-0808">Transferase</keyword>
<accession>A0A6A3B7B1</accession>
<dbReference type="GO" id="GO:0080043">
    <property type="term" value="F:quercetin 3-O-glucosyltransferase activity"/>
    <property type="evidence" value="ECO:0007669"/>
    <property type="project" value="TreeGrafter"/>
</dbReference>
<feature type="region of interest" description="Disordered" evidence="3">
    <location>
        <begin position="333"/>
        <end position="352"/>
    </location>
</feature>